<gene>
    <name evidence="2" type="ORF">GSOID_T00017337001</name>
</gene>
<proteinExistence type="predicted"/>
<protein>
    <submittedName>
        <fullName evidence="2">Uncharacterized protein</fullName>
    </submittedName>
</protein>
<accession>E4XQ45</accession>
<evidence type="ECO:0000313" key="2">
    <source>
        <dbReference type="EMBL" id="CBY11931.1"/>
    </source>
</evidence>
<reference evidence="2 3" key="1">
    <citation type="journal article" date="2010" name="Science">
        <title>Plasticity of animal genome architecture unmasked by rapid evolution of a pelagic tunicate.</title>
        <authorList>
            <person name="Denoeud F."/>
            <person name="Henriet S."/>
            <person name="Mungpakdee S."/>
            <person name="Aury J.M."/>
            <person name="Da Silva C."/>
            <person name="Brinkmann H."/>
            <person name="Mikhaleva J."/>
            <person name="Olsen L.C."/>
            <person name="Jubin C."/>
            <person name="Canestro C."/>
            <person name="Bouquet J.M."/>
            <person name="Danks G."/>
            <person name="Poulain J."/>
            <person name="Campsteijn C."/>
            <person name="Adamski M."/>
            <person name="Cross I."/>
            <person name="Yadetie F."/>
            <person name="Muffato M."/>
            <person name="Louis A."/>
            <person name="Butcher S."/>
            <person name="Tsagkogeorga G."/>
            <person name="Konrad A."/>
            <person name="Singh S."/>
            <person name="Jensen M.F."/>
            <person name="Cong E.H."/>
            <person name="Eikeseth-Otteraa H."/>
            <person name="Noel B."/>
            <person name="Anthouard V."/>
            <person name="Porcel B.M."/>
            <person name="Kachouri-Lafond R."/>
            <person name="Nishino A."/>
            <person name="Ugolini M."/>
            <person name="Chourrout P."/>
            <person name="Nishida H."/>
            <person name="Aasland R."/>
            <person name="Huzurbazar S."/>
            <person name="Westhof E."/>
            <person name="Delsuc F."/>
            <person name="Lehrach H."/>
            <person name="Reinhardt R."/>
            <person name="Weissenbach J."/>
            <person name="Roy S.W."/>
            <person name="Artiguenave F."/>
            <person name="Postlethwait J.H."/>
            <person name="Manak J.R."/>
            <person name="Thompson E.M."/>
            <person name="Jaillon O."/>
            <person name="Du Pasquier L."/>
            <person name="Boudinot P."/>
            <person name="Liberles D.A."/>
            <person name="Volff J.N."/>
            <person name="Philippe H."/>
            <person name="Lenhard B."/>
            <person name="Roest Crollius H."/>
            <person name="Wincker P."/>
            <person name="Chourrout D."/>
        </authorList>
    </citation>
    <scope>NUCLEOTIDE SEQUENCE [LARGE SCALE GENOMIC DNA]</scope>
</reference>
<evidence type="ECO:0000256" key="1">
    <source>
        <dbReference type="SAM" id="Phobius"/>
    </source>
</evidence>
<dbReference type="EMBL" id="FN653100">
    <property type="protein sequence ID" value="CBY11931.1"/>
    <property type="molecule type" value="Genomic_DNA"/>
</dbReference>
<dbReference type="AlphaFoldDB" id="E4XQ45"/>
<keyword evidence="3" id="KW-1185">Reference proteome</keyword>
<feature type="transmembrane region" description="Helical" evidence="1">
    <location>
        <begin position="179"/>
        <end position="205"/>
    </location>
</feature>
<evidence type="ECO:0000313" key="3">
    <source>
        <dbReference type="Proteomes" id="UP000001307"/>
    </source>
</evidence>
<keyword evidence="1" id="KW-0472">Membrane</keyword>
<dbReference type="Proteomes" id="UP000001307">
    <property type="component" value="Unassembled WGS sequence"/>
</dbReference>
<organism evidence="2 3">
    <name type="scientific">Oikopleura dioica</name>
    <name type="common">Tunicate</name>
    <dbReference type="NCBI Taxonomy" id="34765"/>
    <lineage>
        <taxon>Eukaryota</taxon>
        <taxon>Metazoa</taxon>
        <taxon>Chordata</taxon>
        <taxon>Tunicata</taxon>
        <taxon>Appendicularia</taxon>
        <taxon>Copelata</taxon>
        <taxon>Oikopleuridae</taxon>
        <taxon>Oikopleura</taxon>
    </lineage>
</organism>
<keyword evidence="1" id="KW-0812">Transmembrane</keyword>
<name>E4XQ45_OIKDI</name>
<sequence length="247" mass="28355">MANISMSCYHTSKSPCNRNRCVAALSAFFFGGHAQDNGYRFTKPHFECCPSADSCKGMKEKYSPWECLGKNHTFYSCTDVYHDCLEIDDCANQYIKLNVACPIEIFWNMECPKDINQTCIDILETTQGWYCSCDFGSLEGSEEKFKCRVQQSIFTHNDCVFKSELSKGKSLQYQKDGTIFLKLGGGVCGFVLVFLSFYALTVHFLRNERTRKRRQKIARIAKTLSHNRNTENGRFEHSSRESFELNS</sequence>
<keyword evidence="1" id="KW-1133">Transmembrane helix</keyword>
<dbReference type="InParanoid" id="E4XQ45"/>